<proteinExistence type="predicted"/>
<evidence type="ECO:0000256" key="1">
    <source>
        <dbReference type="ARBA" id="ARBA00004613"/>
    </source>
</evidence>
<dbReference type="SMART" id="SM00134">
    <property type="entry name" value="LU"/>
    <property type="match status" value="1"/>
</dbReference>
<evidence type="ECO:0000259" key="5">
    <source>
        <dbReference type="SMART" id="SM00134"/>
    </source>
</evidence>
<gene>
    <name evidence="6" type="ORF">Q5P01_015541</name>
</gene>
<dbReference type="InterPro" id="IPR045860">
    <property type="entry name" value="Snake_toxin-like_sf"/>
</dbReference>
<feature type="signal peptide" evidence="4">
    <location>
        <begin position="1"/>
        <end position="19"/>
    </location>
</feature>
<dbReference type="InterPro" id="IPR050918">
    <property type="entry name" value="CNF-like_PLA2_Inhibitor"/>
</dbReference>
<keyword evidence="7" id="KW-1185">Reference proteome</keyword>
<evidence type="ECO:0000256" key="4">
    <source>
        <dbReference type="SAM" id="SignalP"/>
    </source>
</evidence>
<dbReference type="InterPro" id="IPR018363">
    <property type="entry name" value="CD59_antigen_CS"/>
</dbReference>
<feature type="chain" id="PRO_5041720922" description="UPAR/Ly6 domain-containing protein" evidence="4">
    <location>
        <begin position="20"/>
        <end position="204"/>
    </location>
</feature>
<dbReference type="Proteomes" id="UP001187415">
    <property type="component" value="Unassembled WGS sequence"/>
</dbReference>
<evidence type="ECO:0000313" key="6">
    <source>
        <dbReference type="EMBL" id="KAK2835057.1"/>
    </source>
</evidence>
<evidence type="ECO:0000313" key="7">
    <source>
        <dbReference type="Proteomes" id="UP001187415"/>
    </source>
</evidence>
<reference evidence="6" key="1">
    <citation type="submission" date="2023-07" db="EMBL/GenBank/DDBJ databases">
        <title>Chromosome-level Genome Assembly of Striped Snakehead (Channa striata).</title>
        <authorList>
            <person name="Liu H."/>
        </authorList>
    </citation>
    <scope>NUCLEOTIDE SEQUENCE</scope>
    <source>
        <strain evidence="6">Gz</strain>
        <tissue evidence="6">Muscle</tissue>
    </source>
</reference>
<dbReference type="PANTHER" id="PTHR20914">
    <property type="entry name" value="LY6/PLAUR DOMAIN-CONTAINING PROTEIN 8"/>
    <property type="match status" value="1"/>
</dbReference>
<evidence type="ECO:0000256" key="2">
    <source>
        <dbReference type="ARBA" id="ARBA00022525"/>
    </source>
</evidence>
<feature type="domain" description="UPAR/Ly6" evidence="5">
    <location>
        <begin position="20"/>
        <end position="112"/>
    </location>
</feature>
<keyword evidence="3 4" id="KW-0732">Signal</keyword>
<dbReference type="GO" id="GO:0005576">
    <property type="term" value="C:extracellular region"/>
    <property type="evidence" value="ECO:0007669"/>
    <property type="project" value="UniProtKB-SubCell"/>
</dbReference>
<dbReference type="SUPFAM" id="SSF57302">
    <property type="entry name" value="Snake toxin-like"/>
    <property type="match status" value="1"/>
</dbReference>
<dbReference type="AlphaFoldDB" id="A0AA88MEW4"/>
<sequence length="204" mass="21788">MKVILSLAVLWITSGTAGALQCQTCNNPRCSDTVPVTCSSETMCITATVLATSFGNTSPKVYKACASSALCPALGNHTFSGNMGAFSALANAQCCNTDKCNSATLKLPARQSKNSLRCFSCDPVTSKCTTPFNCQGVEDSCIQVKGECFCKYDFAFCRSLLFTDPNRRLPSIKLNLKIFSPLMGVFSSQTQNSACSRVISGNLF</sequence>
<accession>A0AA88MEW4</accession>
<evidence type="ECO:0000256" key="3">
    <source>
        <dbReference type="ARBA" id="ARBA00022729"/>
    </source>
</evidence>
<dbReference type="Gene3D" id="2.10.60.10">
    <property type="entry name" value="CD59"/>
    <property type="match status" value="1"/>
</dbReference>
<dbReference type="EMBL" id="JAUPFM010000012">
    <property type="protein sequence ID" value="KAK2835057.1"/>
    <property type="molecule type" value="Genomic_DNA"/>
</dbReference>
<dbReference type="PROSITE" id="PS00983">
    <property type="entry name" value="LY6_UPAR"/>
    <property type="match status" value="1"/>
</dbReference>
<comment type="caution">
    <text evidence="6">The sequence shown here is derived from an EMBL/GenBank/DDBJ whole genome shotgun (WGS) entry which is preliminary data.</text>
</comment>
<name>A0AA88MEW4_CHASR</name>
<dbReference type="InterPro" id="IPR016054">
    <property type="entry name" value="LY6_UPA_recep-like"/>
</dbReference>
<dbReference type="Pfam" id="PF00021">
    <property type="entry name" value="UPAR_LY6"/>
    <property type="match status" value="1"/>
</dbReference>
<protein>
    <recommendedName>
        <fullName evidence="5">UPAR/Ly6 domain-containing protein</fullName>
    </recommendedName>
</protein>
<organism evidence="6 7">
    <name type="scientific">Channa striata</name>
    <name type="common">Snakehead murrel</name>
    <name type="synonym">Ophicephalus striatus</name>
    <dbReference type="NCBI Taxonomy" id="64152"/>
    <lineage>
        <taxon>Eukaryota</taxon>
        <taxon>Metazoa</taxon>
        <taxon>Chordata</taxon>
        <taxon>Craniata</taxon>
        <taxon>Vertebrata</taxon>
        <taxon>Euteleostomi</taxon>
        <taxon>Actinopterygii</taxon>
        <taxon>Neopterygii</taxon>
        <taxon>Teleostei</taxon>
        <taxon>Neoteleostei</taxon>
        <taxon>Acanthomorphata</taxon>
        <taxon>Anabantaria</taxon>
        <taxon>Anabantiformes</taxon>
        <taxon>Channoidei</taxon>
        <taxon>Channidae</taxon>
        <taxon>Channa</taxon>
    </lineage>
</organism>
<comment type="subcellular location">
    <subcellularLocation>
        <location evidence="1">Secreted</location>
    </subcellularLocation>
</comment>
<keyword evidence="2" id="KW-0964">Secreted</keyword>
<dbReference type="PANTHER" id="PTHR20914:SF9">
    <property type="entry name" value="COILED, ISOFORM A"/>
    <property type="match status" value="1"/>
</dbReference>